<name>A0A0G0FGS2_9BACT</name>
<dbReference type="Pfam" id="PF03572">
    <property type="entry name" value="Peptidase_S41"/>
    <property type="match status" value="1"/>
</dbReference>
<dbReference type="PANTHER" id="PTHR32060">
    <property type="entry name" value="TAIL-SPECIFIC PROTEASE"/>
    <property type="match status" value="1"/>
</dbReference>
<dbReference type="PANTHER" id="PTHR32060:SF30">
    <property type="entry name" value="CARBOXY-TERMINAL PROCESSING PROTEASE CTPA"/>
    <property type="match status" value="1"/>
</dbReference>
<keyword evidence="4 5" id="KW-0720">Serine protease</keyword>
<accession>A0A0G0FGS2</accession>
<reference evidence="9 10" key="1">
    <citation type="journal article" date="2015" name="Nature">
        <title>rRNA introns, odd ribosomes, and small enigmatic genomes across a large radiation of phyla.</title>
        <authorList>
            <person name="Brown C.T."/>
            <person name="Hug L.A."/>
            <person name="Thomas B.C."/>
            <person name="Sharon I."/>
            <person name="Castelle C.J."/>
            <person name="Singh A."/>
            <person name="Wilkins M.J."/>
            <person name="Williams K.H."/>
            <person name="Banfield J.F."/>
        </authorList>
    </citation>
    <scope>NUCLEOTIDE SEQUENCE [LARGE SCALE GENOMIC DNA]</scope>
</reference>
<dbReference type="GO" id="GO:0004175">
    <property type="term" value="F:endopeptidase activity"/>
    <property type="evidence" value="ECO:0007669"/>
    <property type="project" value="TreeGrafter"/>
</dbReference>
<dbReference type="CDD" id="cd07560">
    <property type="entry name" value="Peptidase_S41_CPP"/>
    <property type="match status" value="1"/>
</dbReference>
<dbReference type="SMART" id="SM00245">
    <property type="entry name" value="TSPc"/>
    <property type="match status" value="1"/>
</dbReference>
<sequence length="399" mass="43587">MKNFKKVSIIVVILWVAIIFYFVGYLIGHKNIVFETNYKPKITNLELKKPESVDFGVFWKAWNAISDKYVGTLSPQKMVNGAIKGMVEALGDPYSSFLDQTENGQLQQDLAGKFEGIGAELSKKDGKIIVIAPLADSPAEKAGIKAQDQILAIDGKDTSNYSLDEAVSKIRGAKGTDVTLLINREGFPSPREYKITRQTITVNSVKWEMKGEIGYIEISQFGDETSSLAKKAAEELAQKKPKAIVLDLRNNPGGYLDSAVDVASLFVSSGSVVVKEQYKDGHKDELKTTFEPILGGYKVIVLVNEGSASASEIVAGALQDLRGATLIGKKTFGKGSVQEIQNLDTLSVLKLTIAKWLTPNDRTIDKEGIKPNIEVDLTETDQAQNKDPQLDKALEEAGK</sequence>
<evidence type="ECO:0000256" key="1">
    <source>
        <dbReference type="ARBA" id="ARBA00009179"/>
    </source>
</evidence>
<dbReference type="EMBL" id="LBSM01000006">
    <property type="protein sequence ID" value="KKQ18278.1"/>
    <property type="molecule type" value="Genomic_DNA"/>
</dbReference>
<dbReference type="GO" id="GO:0008236">
    <property type="term" value="F:serine-type peptidase activity"/>
    <property type="evidence" value="ECO:0007669"/>
    <property type="project" value="UniProtKB-KW"/>
</dbReference>
<organism evidence="9 10">
    <name type="scientific">Berkelbacteria bacterium GW2011_GWA1_36_9</name>
    <dbReference type="NCBI Taxonomy" id="1618331"/>
    <lineage>
        <taxon>Bacteria</taxon>
        <taxon>Candidatus Berkelbacteria</taxon>
    </lineage>
</organism>
<keyword evidence="2 5" id="KW-0645">Protease</keyword>
<dbReference type="Pfam" id="PF22694">
    <property type="entry name" value="CtpB_N-like"/>
    <property type="match status" value="1"/>
</dbReference>
<feature type="compositionally biased region" description="Basic and acidic residues" evidence="6">
    <location>
        <begin position="388"/>
        <end position="399"/>
    </location>
</feature>
<dbReference type="GO" id="GO:0007165">
    <property type="term" value="P:signal transduction"/>
    <property type="evidence" value="ECO:0007669"/>
    <property type="project" value="TreeGrafter"/>
</dbReference>
<evidence type="ECO:0000256" key="4">
    <source>
        <dbReference type="ARBA" id="ARBA00022825"/>
    </source>
</evidence>
<dbReference type="SUPFAM" id="SSF52096">
    <property type="entry name" value="ClpP/crotonase"/>
    <property type="match status" value="1"/>
</dbReference>
<evidence type="ECO:0000313" key="9">
    <source>
        <dbReference type="EMBL" id="KKQ18278.1"/>
    </source>
</evidence>
<proteinExistence type="inferred from homology"/>
<dbReference type="InterPro" id="IPR029045">
    <property type="entry name" value="ClpP/crotonase-like_dom_sf"/>
</dbReference>
<dbReference type="InterPro" id="IPR004447">
    <property type="entry name" value="Peptidase_S41A"/>
</dbReference>
<dbReference type="NCBIfam" id="TIGR00225">
    <property type="entry name" value="prc"/>
    <property type="match status" value="1"/>
</dbReference>
<dbReference type="Gene3D" id="2.30.42.10">
    <property type="match status" value="1"/>
</dbReference>
<evidence type="ECO:0000256" key="5">
    <source>
        <dbReference type="RuleBase" id="RU004404"/>
    </source>
</evidence>
<dbReference type="AlphaFoldDB" id="A0A0G0FGS2"/>
<keyword evidence="7" id="KW-0812">Transmembrane</keyword>
<keyword evidence="3 5" id="KW-0378">Hydrolase</keyword>
<keyword evidence="7" id="KW-1133">Transmembrane helix</keyword>
<protein>
    <submittedName>
        <fullName evidence="9">Carboxyl-terminal protease</fullName>
    </submittedName>
</protein>
<dbReference type="InterPro" id="IPR036034">
    <property type="entry name" value="PDZ_sf"/>
</dbReference>
<feature type="transmembrane region" description="Helical" evidence="7">
    <location>
        <begin position="7"/>
        <end position="27"/>
    </location>
</feature>
<evidence type="ECO:0000256" key="2">
    <source>
        <dbReference type="ARBA" id="ARBA00022670"/>
    </source>
</evidence>
<dbReference type="Pfam" id="PF00595">
    <property type="entry name" value="PDZ"/>
    <property type="match status" value="1"/>
</dbReference>
<evidence type="ECO:0000313" key="10">
    <source>
        <dbReference type="Proteomes" id="UP000034508"/>
    </source>
</evidence>
<gene>
    <name evidence="9" type="ORF">US31_C0006G0009</name>
</gene>
<keyword evidence="7" id="KW-0472">Membrane</keyword>
<dbReference type="Gene3D" id="3.30.750.44">
    <property type="match status" value="1"/>
</dbReference>
<dbReference type="InterPro" id="IPR055210">
    <property type="entry name" value="CtpA/B_N"/>
</dbReference>
<evidence type="ECO:0000256" key="3">
    <source>
        <dbReference type="ARBA" id="ARBA00022801"/>
    </source>
</evidence>
<dbReference type="SMART" id="SM00228">
    <property type="entry name" value="PDZ"/>
    <property type="match status" value="1"/>
</dbReference>
<dbReference type="CDD" id="cd06782">
    <property type="entry name" value="cpPDZ_CPP-like"/>
    <property type="match status" value="1"/>
</dbReference>
<dbReference type="InterPro" id="IPR001478">
    <property type="entry name" value="PDZ"/>
</dbReference>
<dbReference type="GO" id="GO:0030288">
    <property type="term" value="C:outer membrane-bounded periplasmic space"/>
    <property type="evidence" value="ECO:0007669"/>
    <property type="project" value="TreeGrafter"/>
</dbReference>
<dbReference type="Gene3D" id="3.90.226.10">
    <property type="entry name" value="2-enoyl-CoA Hydratase, Chain A, domain 1"/>
    <property type="match status" value="1"/>
</dbReference>
<comment type="caution">
    <text evidence="9">The sequence shown here is derived from an EMBL/GenBank/DDBJ whole genome shotgun (WGS) entry which is preliminary data.</text>
</comment>
<comment type="similarity">
    <text evidence="1 5">Belongs to the peptidase S41A family.</text>
</comment>
<feature type="region of interest" description="Disordered" evidence="6">
    <location>
        <begin position="375"/>
        <end position="399"/>
    </location>
</feature>
<dbReference type="SUPFAM" id="SSF50156">
    <property type="entry name" value="PDZ domain-like"/>
    <property type="match status" value="1"/>
</dbReference>
<dbReference type="FunFam" id="2.30.42.10:FF:000063">
    <property type="entry name" value="Peptidase, S41 family"/>
    <property type="match status" value="1"/>
</dbReference>
<evidence type="ECO:0000256" key="7">
    <source>
        <dbReference type="SAM" id="Phobius"/>
    </source>
</evidence>
<evidence type="ECO:0000256" key="6">
    <source>
        <dbReference type="SAM" id="MobiDB-lite"/>
    </source>
</evidence>
<dbReference type="InterPro" id="IPR005151">
    <property type="entry name" value="Tail-specific_protease"/>
</dbReference>
<dbReference type="PROSITE" id="PS50106">
    <property type="entry name" value="PDZ"/>
    <property type="match status" value="1"/>
</dbReference>
<dbReference type="Proteomes" id="UP000034508">
    <property type="component" value="Unassembled WGS sequence"/>
</dbReference>
<dbReference type="GO" id="GO:0006508">
    <property type="term" value="P:proteolysis"/>
    <property type="evidence" value="ECO:0007669"/>
    <property type="project" value="UniProtKB-KW"/>
</dbReference>
<feature type="domain" description="PDZ" evidence="8">
    <location>
        <begin position="103"/>
        <end position="185"/>
    </location>
</feature>
<evidence type="ECO:0000259" key="8">
    <source>
        <dbReference type="PROSITE" id="PS50106"/>
    </source>
</evidence>